<dbReference type="Pfam" id="PF00175">
    <property type="entry name" value="NAD_binding_1"/>
    <property type="match status" value="1"/>
</dbReference>
<dbReference type="InterPro" id="IPR001709">
    <property type="entry name" value="Flavoprot_Pyr_Nucl_cyt_Rdtase"/>
</dbReference>
<dbReference type="InterPro" id="IPR036010">
    <property type="entry name" value="2Fe-2S_ferredoxin-like_sf"/>
</dbReference>
<keyword evidence="4" id="KW-1133">Transmembrane helix</keyword>
<feature type="domain" description="2Fe-2S ferredoxin-type" evidence="5">
    <location>
        <begin position="286"/>
        <end position="365"/>
    </location>
</feature>
<dbReference type="InterPro" id="IPR012675">
    <property type="entry name" value="Beta-grasp_dom_sf"/>
</dbReference>
<keyword evidence="4" id="KW-0812">Transmembrane</keyword>
<dbReference type="OrthoDB" id="9796486at2"/>
<dbReference type="InterPro" id="IPR017927">
    <property type="entry name" value="FAD-bd_FR_type"/>
</dbReference>
<dbReference type="GO" id="GO:0051537">
    <property type="term" value="F:2 iron, 2 sulfur cluster binding"/>
    <property type="evidence" value="ECO:0007669"/>
    <property type="project" value="UniProtKB-KW"/>
</dbReference>
<dbReference type="InterPro" id="IPR006058">
    <property type="entry name" value="2Fe2S_fd_BS"/>
</dbReference>
<comment type="cofactor">
    <cofactor evidence="1">
        <name>FAD</name>
        <dbReference type="ChEBI" id="CHEBI:57692"/>
    </cofactor>
</comment>
<dbReference type="InterPro" id="IPR001041">
    <property type="entry name" value="2Fe-2S_ferredoxin-type"/>
</dbReference>
<dbReference type="SUPFAM" id="SSF54292">
    <property type="entry name" value="2Fe-2S ferredoxin-like"/>
    <property type="match status" value="1"/>
</dbReference>
<keyword evidence="2" id="KW-0411">Iron-sulfur</keyword>
<organism evidence="7 8">
    <name type="scientific">Parazoarcus communis SWub3 = DSM 12120</name>
    <dbReference type="NCBI Taxonomy" id="1121029"/>
    <lineage>
        <taxon>Bacteria</taxon>
        <taxon>Pseudomonadati</taxon>
        <taxon>Pseudomonadota</taxon>
        <taxon>Betaproteobacteria</taxon>
        <taxon>Rhodocyclales</taxon>
        <taxon>Zoogloeaceae</taxon>
        <taxon>Parazoarcus</taxon>
    </lineage>
</organism>
<keyword evidence="2" id="KW-0001">2Fe-2S</keyword>
<dbReference type="Gene3D" id="3.10.20.30">
    <property type="match status" value="1"/>
</dbReference>
<protein>
    <submittedName>
        <fullName evidence="7">Uncharacterized protein</fullName>
    </submittedName>
</protein>
<feature type="domain" description="FAD-binding FR-type" evidence="6">
    <location>
        <begin position="40"/>
        <end position="147"/>
    </location>
</feature>
<dbReference type="Gene3D" id="3.40.50.80">
    <property type="entry name" value="Nucleotide-binding domain of ferredoxin-NADP reductase (FNR) module"/>
    <property type="match status" value="1"/>
</dbReference>
<evidence type="ECO:0000259" key="5">
    <source>
        <dbReference type="PROSITE" id="PS51085"/>
    </source>
</evidence>
<keyword evidence="2" id="KW-0408">Iron</keyword>
<dbReference type="AlphaFoldDB" id="A0A323UQ05"/>
<evidence type="ECO:0000256" key="4">
    <source>
        <dbReference type="SAM" id="Phobius"/>
    </source>
</evidence>
<dbReference type="InterPro" id="IPR001433">
    <property type="entry name" value="OxRdtase_FAD/NAD-bd"/>
</dbReference>
<dbReference type="PROSITE" id="PS51384">
    <property type="entry name" value="FAD_FR"/>
    <property type="match status" value="1"/>
</dbReference>
<dbReference type="PROSITE" id="PS51085">
    <property type="entry name" value="2FE2S_FER_2"/>
    <property type="match status" value="1"/>
</dbReference>
<dbReference type="InterPro" id="IPR017938">
    <property type="entry name" value="Riboflavin_synthase-like_b-brl"/>
</dbReference>
<keyword evidence="4" id="KW-0472">Membrane</keyword>
<accession>A0A323UQ05</accession>
<dbReference type="InterPro" id="IPR050415">
    <property type="entry name" value="MRET"/>
</dbReference>
<dbReference type="RefSeq" id="WP_110529613.1">
    <property type="nucleotide sequence ID" value="NZ_QKOE01000027.1"/>
</dbReference>
<dbReference type="PRINTS" id="PR00410">
    <property type="entry name" value="PHEHYDRXLASE"/>
</dbReference>
<keyword evidence="8" id="KW-1185">Reference proteome</keyword>
<name>A0A323UQ05_9RHOO</name>
<comment type="cofactor">
    <cofactor evidence="3">
        <name>[2Fe-2S] cluster</name>
        <dbReference type="ChEBI" id="CHEBI:190135"/>
    </cofactor>
</comment>
<gene>
    <name evidence="7" type="ORF">DNK49_21220</name>
</gene>
<dbReference type="Proteomes" id="UP000248259">
    <property type="component" value="Unassembled WGS sequence"/>
</dbReference>
<dbReference type="Gene3D" id="2.40.30.10">
    <property type="entry name" value="Translation factors"/>
    <property type="match status" value="1"/>
</dbReference>
<evidence type="ECO:0000256" key="3">
    <source>
        <dbReference type="ARBA" id="ARBA00034078"/>
    </source>
</evidence>
<proteinExistence type="predicted"/>
<sequence>MNPLAWLLSVGAVAGLVFIAVLTVDGVRVLMERLRRERAARPLDLVVTARQEVAGHLVCLQLRRRWGRRLPAYMPGQYVVLSAPLGPGGREVRRAYSLAAWQAGRPKAYELGIKREPQGLMSSWVWDALRPGQRVRVLPPKGDFVLQPAFGERVLIGAGIGITPMRAMLHAALSEPGRVLLFHAARHEDELLYREEFERLAARFPTFHYLPTVSRPGADWPGARGRLDAAGIIEHLLHPAVAQFYLCASDAVMASLTAGFEAAGILPSAIHREAFGAALGAGGSGQNVDLPGGKRVVTAGEPSLLHALEAAGCAPPSECRAGSCGLCRMQLLGGEVRWGLAPGCELQQGEILPCICQAVSDLRLA</sequence>
<dbReference type="GO" id="GO:0016491">
    <property type="term" value="F:oxidoreductase activity"/>
    <property type="evidence" value="ECO:0007669"/>
    <property type="project" value="InterPro"/>
</dbReference>
<dbReference type="CDD" id="cd00207">
    <property type="entry name" value="fer2"/>
    <property type="match status" value="1"/>
</dbReference>
<dbReference type="InterPro" id="IPR039261">
    <property type="entry name" value="FNR_nucleotide-bd"/>
</dbReference>
<evidence type="ECO:0000256" key="1">
    <source>
        <dbReference type="ARBA" id="ARBA00001974"/>
    </source>
</evidence>
<evidence type="ECO:0000256" key="2">
    <source>
        <dbReference type="ARBA" id="ARBA00022714"/>
    </source>
</evidence>
<reference evidence="7 8" key="1">
    <citation type="submission" date="2018-06" db="EMBL/GenBank/DDBJ databases">
        <title>Azoarcus communis strain SWub3 genome.</title>
        <authorList>
            <person name="Zorraquino Salvo V."/>
            <person name="Toubiana D."/>
            <person name="Blumwald E."/>
        </authorList>
    </citation>
    <scope>NUCLEOTIDE SEQUENCE [LARGE SCALE GENOMIC DNA]</scope>
    <source>
        <strain evidence="7 8">SWub3</strain>
    </source>
</reference>
<evidence type="ECO:0000313" key="7">
    <source>
        <dbReference type="EMBL" id="PZA14574.1"/>
    </source>
</evidence>
<dbReference type="PROSITE" id="PS00197">
    <property type="entry name" value="2FE2S_FER_1"/>
    <property type="match status" value="1"/>
</dbReference>
<dbReference type="Pfam" id="PF00970">
    <property type="entry name" value="FAD_binding_6"/>
    <property type="match status" value="1"/>
</dbReference>
<dbReference type="SUPFAM" id="SSF63380">
    <property type="entry name" value="Riboflavin synthase domain-like"/>
    <property type="match status" value="1"/>
</dbReference>
<evidence type="ECO:0000259" key="6">
    <source>
        <dbReference type="PROSITE" id="PS51384"/>
    </source>
</evidence>
<keyword evidence="2" id="KW-0479">Metal-binding</keyword>
<comment type="caution">
    <text evidence="7">The sequence shown here is derived from an EMBL/GenBank/DDBJ whole genome shotgun (WGS) entry which is preliminary data.</text>
</comment>
<dbReference type="PRINTS" id="PR00371">
    <property type="entry name" value="FPNCR"/>
</dbReference>
<dbReference type="SUPFAM" id="SSF52343">
    <property type="entry name" value="Ferredoxin reductase-like, C-terminal NADP-linked domain"/>
    <property type="match status" value="1"/>
</dbReference>
<dbReference type="PANTHER" id="PTHR47354:SF5">
    <property type="entry name" value="PROTEIN RFBI"/>
    <property type="match status" value="1"/>
</dbReference>
<dbReference type="InterPro" id="IPR008333">
    <property type="entry name" value="Cbr1-like_FAD-bd_dom"/>
</dbReference>
<evidence type="ECO:0000313" key="8">
    <source>
        <dbReference type="Proteomes" id="UP000248259"/>
    </source>
</evidence>
<feature type="transmembrane region" description="Helical" evidence="4">
    <location>
        <begin position="6"/>
        <end position="31"/>
    </location>
</feature>
<dbReference type="EMBL" id="QKOE01000027">
    <property type="protein sequence ID" value="PZA14574.1"/>
    <property type="molecule type" value="Genomic_DNA"/>
</dbReference>
<dbReference type="Pfam" id="PF00111">
    <property type="entry name" value="Fer2"/>
    <property type="match status" value="1"/>
</dbReference>
<dbReference type="PANTHER" id="PTHR47354">
    <property type="entry name" value="NADH OXIDOREDUCTASE HCR"/>
    <property type="match status" value="1"/>
</dbReference>